<accession>A0A0K8MBF1</accession>
<feature type="active site" evidence="2">
    <location>
        <position position="170"/>
    </location>
</feature>
<dbReference type="PANTHER" id="PTHR10458">
    <property type="entry name" value="PEPTIDE DEFORMYLASE"/>
    <property type="match status" value="1"/>
</dbReference>
<dbReference type="GO" id="GO:0046872">
    <property type="term" value="F:metal ion binding"/>
    <property type="evidence" value="ECO:0007669"/>
    <property type="project" value="UniProtKB-KW"/>
</dbReference>
<feature type="signal peptide" evidence="3">
    <location>
        <begin position="1"/>
        <end position="22"/>
    </location>
</feature>
<evidence type="ECO:0000313" key="5">
    <source>
        <dbReference type="Proteomes" id="UP000036771"/>
    </source>
</evidence>
<dbReference type="Gene3D" id="3.90.45.10">
    <property type="entry name" value="Peptide deformylase"/>
    <property type="match status" value="1"/>
</dbReference>
<reference evidence="4 5" key="1">
    <citation type="submission" date="2015-03" db="EMBL/GenBank/DDBJ databases">
        <title>Caedibacter varicaedens, whole genome shotgun sequence.</title>
        <authorList>
            <person name="Suzuki H."/>
            <person name="Dapper A.L."/>
            <person name="Gibson A.K."/>
            <person name="Jackson C."/>
            <person name="Lee H."/>
            <person name="Pejaver V.R."/>
            <person name="Doak T."/>
            <person name="Lynch M."/>
        </authorList>
    </citation>
    <scope>NUCLEOTIDE SEQUENCE [LARGE SCALE GENOMIC DNA]</scope>
</reference>
<evidence type="ECO:0000256" key="3">
    <source>
        <dbReference type="SAM" id="SignalP"/>
    </source>
</evidence>
<comment type="function">
    <text evidence="2">Removes the formyl group from the N-terminal Met of newly synthesized proteins. Requires at least a dipeptide for an efficient rate of reaction. N-terminal L-methionine is a prerequisite for activity but the enzyme has broad specificity at other positions.</text>
</comment>
<dbReference type="GO" id="GO:0006412">
    <property type="term" value="P:translation"/>
    <property type="evidence" value="ECO:0007669"/>
    <property type="project" value="UniProtKB-UniRule"/>
</dbReference>
<dbReference type="EMBL" id="BBVC01000007">
    <property type="protein sequence ID" value="GAO97503.1"/>
    <property type="molecule type" value="Genomic_DNA"/>
</dbReference>
<feature type="chain" id="PRO_5005512652" description="Peptide deformylase" evidence="3">
    <location>
        <begin position="23"/>
        <end position="226"/>
    </location>
</feature>
<dbReference type="PANTHER" id="PTHR10458:SF22">
    <property type="entry name" value="PEPTIDE DEFORMYLASE"/>
    <property type="match status" value="1"/>
</dbReference>
<dbReference type="GO" id="GO:0042586">
    <property type="term" value="F:peptide deformylase activity"/>
    <property type="evidence" value="ECO:0007669"/>
    <property type="project" value="UniProtKB-UniRule"/>
</dbReference>
<feature type="binding site" evidence="2">
    <location>
        <position position="173"/>
    </location>
    <ligand>
        <name>Fe cation</name>
        <dbReference type="ChEBI" id="CHEBI:24875"/>
    </ligand>
</feature>
<dbReference type="InterPro" id="IPR036821">
    <property type="entry name" value="Peptide_deformylase_sf"/>
</dbReference>
<dbReference type="HAMAP" id="MF_00163">
    <property type="entry name" value="Pep_deformylase"/>
    <property type="match status" value="1"/>
</dbReference>
<keyword evidence="5" id="KW-1185">Reference proteome</keyword>
<comment type="caution">
    <text evidence="4">The sequence shown here is derived from an EMBL/GenBank/DDBJ whole genome shotgun (WGS) entry which is preliminary data.</text>
</comment>
<dbReference type="EC" id="3.5.1.88" evidence="2"/>
<dbReference type="InterPro" id="IPR023635">
    <property type="entry name" value="Peptide_deformylase"/>
</dbReference>
<evidence type="ECO:0000313" key="4">
    <source>
        <dbReference type="EMBL" id="GAO97503.1"/>
    </source>
</evidence>
<keyword evidence="2" id="KW-0378">Hydrolase</keyword>
<dbReference type="AlphaFoldDB" id="A0A0K8MBF1"/>
<protein>
    <recommendedName>
        <fullName evidence="2">Peptide deformylase</fullName>
        <shortName evidence="2">PDF</shortName>
        <ecNumber evidence="2">3.5.1.88</ecNumber>
    </recommendedName>
    <alternativeName>
        <fullName evidence="2">Polypeptide deformylase</fullName>
    </alternativeName>
</protein>
<dbReference type="STRING" id="1629334.Cva_00137"/>
<dbReference type="SUPFAM" id="SSF56420">
    <property type="entry name" value="Peptide deformylase"/>
    <property type="match status" value="1"/>
</dbReference>
<dbReference type="OrthoDB" id="9804313at2"/>
<sequence precursor="true">MMTFIRTFFLFSLTTVFLSVQATELVDIDDPERSYILTNSIAEVEFPLSQEESQFIEALKSKVIELKAAGLAAPQLGVTKSITAFQVPEEALLWREDVTDLMPIMVLINPSYEPVESEGKSLDWEGCFSGKNHYGKIWRYNLIKYKGKDIDGNDVEGEAFGFLARLLQHEIDHCHHKMCIHNYDPDSPHGSQADLMPTRKIEVKQRKRELGLKETDYFPLMKKKNL</sequence>
<dbReference type="Pfam" id="PF01327">
    <property type="entry name" value="Pep_deformylase"/>
    <property type="match status" value="1"/>
</dbReference>
<evidence type="ECO:0000256" key="1">
    <source>
        <dbReference type="ARBA" id="ARBA00010759"/>
    </source>
</evidence>
<gene>
    <name evidence="4" type="primary">def_1</name>
    <name evidence="2" type="synonym">def</name>
    <name evidence="4" type="ORF">Cva_00137</name>
</gene>
<keyword evidence="2" id="KW-0648">Protein biosynthesis</keyword>
<comment type="catalytic activity">
    <reaction evidence="2">
        <text>N-terminal N-formyl-L-methionyl-[peptide] + H2O = N-terminal L-methionyl-[peptide] + formate</text>
        <dbReference type="Rhea" id="RHEA:24420"/>
        <dbReference type="Rhea" id="RHEA-COMP:10639"/>
        <dbReference type="Rhea" id="RHEA-COMP:10640"/>
        <dbReference type="ChEBI" id="CHEBI:15377"/>
        <dbReference type="ChEBI" id="CHEBI:15740"/>
        <dbReference type="ChEBI" id="CHEBI:49298"/>
        <dbReference type="ChEBI" id="CHEBI:64731"/>
        <dbReference type="EC" id="3.5.1.88"/>
    </reaction>
</comment>
<feature type="binding site" evidence="2">
    <location>
        <position position="169"/>
    </location>
    <ligand>
        <name>Fe cation</name>
        <dbReference type="ChEBI" id="CHEBI:24875"/>
    </ligand>
</feature>
<name>A0A0K8MBF1_9PROT</name>
<comment type="similarity">
    <text evidence="1 2">Belongs to the polypeptide deformylase family.</text>
</comment>
<feature type="binding site" evidence="2">
    <location>
        <position position="127"/>
    </location>
    <ligand>
        <name>Fe cation</name>
        <dbReference type="ChEBI" id="CHEBI:24875"/>
    </ligand>
</feature>
<organism evidence="4 5">
    <name type="scientific">Caedimonas varicaedens</name>
    <dbReference type="NCBI Taxonomy" id="1629334"/>
    <lineage>
        <taxon>Bacteria</taxon>
        <taxon>Pseudomonadati</taxon>
        <taxon>Pseudomonadota</taxon>
        <taxon>Alphaproteobacteria</taxon>
        <taxon>Holosporales</taxon>
        <taxon>Caedimonadaceae</taxon>
        <taxon>Caedimonas</taxon>
    </lineage>
</organism>
<comment type="cofactor">
    <cofactor evidence="2">
        <name>Fe(2+)</name>
        <dbReference type="ChEBI" id="CHEBI:29033"/>
    </cofactor>
    <text evidence="2">Binds 1 Fe(2+) ion.</text>
</comment>
<dbReference type="Proteomes" id="UP000036771">
    <property type="component" value="Unassembled WGS sequence"/>
</dbReference>
<keyword evidence="3" id="KW-0732">Signal</keyword>
<keyword evidence="2" id="KW-0479">Metal-binding</keyword>
<evidence type="ECO:0000256" key="2">
    <source>
        <dbReference type="HAMAP-Rule" id="MF_00163"/>
    </source>
</evidence>
<keyword evidence="2" id="KW-0408">Iron</keyword>
<dbReference type="PRINTS" id="PR01576">
    <property type="entry name" value="PDEFORMYLASE"/>
</dbReference>
<proteinExistence type="inferred from homology"/>